<evidence type="ECO:0000313" key="4">
    <source>
        <dbReference type="EMBL" id="KPE52558.1"/>
    </source>
</evidence>
<dbReference type="OrthoDB" id="1311366at2"/>
<organism evidence="4 5">
    <name type="scientific">Chryseobacterium indologenes</name>
    <name type="common">Flavobacterium indologenes</name>
    <dbReference type="NCBI Taxonomy" id="253"/>
    <lineage>
        <taxon>Bacteria</taxon>
        <taxon>Pseudomonadati</taxon>
        <taxon>Bacteroidota</taxon>
        <taxon>Flavobacteriia</taxon>
        <taxon>Flavobacteriales</taxon>
        <taxon>Weeksellaceae</taxon>
        <taxon>Chryseobacterium group</taxon>
        <taxon>Chryseobacterium</taxon>
    </lineage>
</organism>
<keyword evidence="2" id="KW-0812">Transmembrane</keyword>
<accession>A0A0N0ZX22</accession>
<evidence type="ECO:0000256" key="2">
    <source>
        <dbReference type="SAM" id="Phobius"/>
    </source>
</evidence>
<name>A0A0N0ZX22_CHRID</name>
<feature type="region of interest" description="Disordered" evidence="1">
    <location>
        <begin position="108"/>
        <end position="155"/>
    </location>
</feature>
<dbReference type="NCBIfam" id="TIGR03779">
    <property type="entry name" value="Bac_Flav_CT_M"/>
    <property type="match status" value="1"/>
</dbReference>
<dbReference type="Pfam" id="PF12508">
    <property type="entry name" value="Transposon_TraM"/>
    <property type="match status" value="1"/>
</dbReference>
<feature type="compositionally biased region" description="Polar residues" evidence="1">
    <location>
        <begin position="219"/>
        <end position="228"/>
    </location>
</feature>
<proteinExistence type="predicted"/>
<feature type="transmembrane region" description="Helical" evidence="2">
    <location>
        <begin position="40"/>
        <end position="57"/>
    </location>
</feature>
<dbReference type="InterPro" id="IPR055407">
    <property type="entry name" value="TraM_C"/>
</dbReference>
<sequence length="451" mass="49394">MKENENKKSVVRVTEGNPNETADVLQSGTENKTEKLKKPLIFGLMGIVFVGCMYLIFKPSEDKKEIENIGLNDAVPQATGAGMPADKGKAYEQEMLERKEQEKRNALATLSDYWNTDDKKEPADEFTEDDEDESTGYGNGGRNSGRNSNPALNSYRNAQSTLGNFYQDNNSETMELRKQLDELKEKLAEKDVPKATTVDDQLALMEKSYQMAAKYLPTNSTTGNAEQQPTPANGTASGAAGANKKEHFVSFTAARKNTVSALYREPTDSEFLENWSETRNRGFYTAGTTEQVVQPKNSIKACVHDAQTVVGEMGVRLRLLEPAKTPSRTIPQGTIVTANAKFQGGRLQLKITSVELEGNIIPVDITIYDLDGQQGLYVPYSPEMNALTEMAGNMSQTGGTSVMLTQNAGQQVAADLSRGVVQGISGYFAKKVRTPKVTLKAGHQVFLVSKQ</sequence>
<keyword evidence="2" id="KW-0472">Membrane</keyword>
<evidence type="ECO:0000313" key="5">
    <source>
        <dbReference type="Proteomes" id="UP000037953"/>
    </source>
</evidence>
<feature type="compositionally biased region" description="Polar residues" evidence="1">
    <location>
        <begin position="16"/>
        <end position="30"/>
    </location>
</feature>
<dbReference type="AlphaFoldDB" id="A0A0N0ZX22"/>
<feature type="region of interest" description="Disordered" evidence="1">
    <location>
        <begin position="219"/>
        <end position="241"/>
    </location>
</feature>
<dbReference type="PATRIC" id="fig|253.9.peg.130"/>
<reference evidence="4 5" key="1">
    <citation type="journal article" date="2015" name="Genom Data">
        <title>Draft genome sequence of a multidrug-resistant Chryseobacterium indologenes isolate from Malaysia.</title>
        <authorList>
            <person name="Yu C.Y."/>
            <person name="Ang G.Y."/>
            <person name="Cheng H.J."/>
            <person name="Cheong Y.M."/>
            <person name="Yin W.F."/>
            <person name="Chan K.G."/>
        </authorList>
    </citation>
    <scope>NUCLEOTIDE SEQUENCE [LARGE SCALE GENOMIC DNA]</scope>
    <source>
        <strain evidence="4 5">CI_885</strain>
    </source>
</reference>
<reference evidence="5" key="2">
    <citation type="submission" date="2015-09" db="EMBL/GenBank/DDBJ databases">
        <title>Draft genome sequence of a multidrug-resistant Chryseobacterium indologenes isolate from Malaysia.</title>
        <authorList>
            <person name="Yu C.Y."/>
            <person name="Ang G.Y."/>
            <person name="Chan K.-G."/>
        </authorList>
    </citation>
    <scope>NUCLEOTIDE SEQUENCE [LARGE SCALE GENOMIC DNA]</scope>
    <source>
        <strain evidence="5">CI_885</strain>
    </source>
</reference>
<feature type="region of interest" description="Disordered" evidence="1">
    <location>
        <begin position="1"/>
        <end position="30"/>
    </location>
</feature>
<gene>
    <name evidence="4" type="ORF">AOB46_00605</name>
</gene>
<feature type="compositionally biased region" description="Low complexity" evidence="1">
    <location>
        <begin position="229"/>
        <end position="241"/>
    </location>
</feature>
<dbReference type="EMBL" id="LJOD01000001">
    <property type="protein sequence ID" value="KPE52558.1"/>
    <property type="molecule type" value="Genomic_DNA"/>
</dbReference>
<dbReference type="InterPro" id="IPR022187">
    <property type="entry name" value="Conjug_transposon_TraM"/>
</dbReference>
<evidence type="ECO:0000256" key="1">
    <source>
        <dbReference type="SAM" id="MobiDB-lite"/>
    </source>
</evidence>
<comment type="caution">
    <text evidence="4">The sequence shown here is derived from an EMBL/GenBank/DDBJ whole genome shotgun (WGS) entry which is preliminary data.</text>
</comment>
<protein>
    <submittedName>
        <fullName evidence="4">Conjugal transfer protein TraM</fullName>
    </submittedName>
</protein>
<keyword evidence="2" id="KW-1133">Transmembrane helix</keyword>
<dbReference type="Proteomes" id="UP000037953">
    <property type="component" value="Unassembled WGS sequence"/>
</dbReference>
<feature type="domain" description="Conjugative transposon TraM C-terminal" evidence="3">
    <location>
        <begin position="299"/>
        <end position="448"/>
    </location>
</feature>
<dbReference type="RefSeq" id="WP_062696116.1">
    <property type="nucleotide sequence ID" value="NZ_LJOD01000001.1"/>
</dbReference>
<evidence type="ECO:0000259" key="3">
    <source>
        <dbReference type="Pfam" id="PF12508"/>
    </source>
</evidence>
<feature type="compositionally biased region" description="Acidic residues" evidence="1">
    <location>
        <begin position="124"/>
        <end position="134"/>
    </location>
</feature>